<keyword evidence="1" id="KW-0456">Lyase</keyword>
<dbReference type="InterPro" id="IPR006680">
    <property type="entry name" value="Amidohydro-rel"/>
</dbReference>
<evidence type="ECO:0000313" key="4">
    <source>
        <dbReference type="EMBL" id="CAB4932856.1"/>
    </source>
</evidence>
<sequence length="471" mass="51607">MDTASIRAELDHPVVDADGHIIEFVPMLTDLIGDEAGAAVADRFTSLVNSSAMRRSLDLETRRRVGIARSGWWAVPTRNTLDRATAMLPRLLHERLPEIGIDVAVLYPTVGLSIMAIDDGELRRALARACNRYYAEAYGPYSDRLRPVGVIPTYDPDEAIAELEFATGELGLRGFLFGGLVLREAPGHEGDRAARWVDGLGLDSAHDYDPLWQRCTELGVSPTFHSTGIGFGSRTSPTNYVANHIGNFAAGTEAVCRSLLFGGVMQRFPDLRFAFLEGGVAWACTLLADTIGHFEKRNIDAISHYDPAALDRAALESLFDQFADEAFGARRSRLDETLGFLSDPDEDRTGIDEWASSGIRSTDDLIRIFTEQCFFGCEADDPMNALAFDGRINPGGALLPAMFASDIGHWDVPDFNGVLPEAWELVEDELVTRQQFGDFMFGNVARLFGGTNPAFFDGTVVEAEVRGLLES</sequence>
<evidence type="ECO:0000259" key="2">
    <source>
        <dbReference type="Pfam" id="PF04909"/>
    </source>
</evidence>
<dbReference type="Pfam" id="PF04909">
    <property type="entry name" value="Amidohydro_2"/>
    <property type="match status" value="1"/>
</dbReference>
<dbReference type="PANTHER" id="PTHR21240">
    <property type="entry name" value="2-AMINO-3-CARBOXYLMUCONATE-6-SEMIALDEHYDE DECARBOXYLASE"/>
    <property type="match status" value="1"/>
</dbReference>
<feature type="domain" description="Amidohydrolase-related" evidence="2">
    <location>
        <begin position="116"/>
        <end position="323"/>
    </location>
</feature>
<evidence type="ECO:0000313" key="3">
    <source>
        <dbReference type="EMBL" id="CAB4324716.1"/>
    </source>
</evidence>
<dbReference type="EMBL" id="CAEMXZ010000202">
    <property type="protein sequence ID" value="CAB4324716.1"/>
    <property type="molecule type" value="Genomic_DNA"/>
</dbReference>
<reference evidence="3" key="1">
    <citation type="submission" date="2020-05" db="EMBL/GenBank/DDBJ databases">
        <authorList>
            <person name="Chiriac C."/>
            <person name="Salcher M."/>
            <person name="Ghai R."/>
            <person name="Kavagutti S V."/>
        </authorList>
    </citation>
    <scope>NUCLEOTIDE SEQUENCE</scope>
</reference>
<dbReference type="AlphaFoldDB" id="A0A6J5YIZ8"/>
<dbReference type="Gene3D" id="3.20.20.140">
    <property type="entry name" value="Metal-dependent hydrolases"/>
    <property type="match status" value="1"/>
</dbReference>
<gene>
    <name evidence="3" type="ORF">UFOPK1392_02492</name>
    <name evidence="4" type="ORF">UFOPK3733_00778</name>
</gene>
<dbReference type="EMBL" id="CAFBNC010000028">
    <property type="protein sequence ID" value="CAB4932856.1"/>
    <property type="molecule type" value="Genomic_DNA"/>
</dbReference>
<evidence type="ECO:0000256" key="1">
    <source>
        <dbReference type="ARBA" id="ARBA00023239"/>
    </source>
</evidence>
<dbReference type="GO" id="GO:0016787">
    <property type="term" value="F:hydrolase activity"/>
    <property type="evidence" value="ECO:0007669"/>
    <property type="project" value="InterPro"/>
</dbReference>
<dbReference type="PANTHER" id="PTHR21240:SF28">
    <property type="entry name" value="ISO-OROTATE DECARBOXYLASE (EUROFUNG)"/>
    <property type="match status" value="1"/>
</dbReference>
<protein>
    <submittedName>
        <fullName evidence="3">Unannotated protein</fullName>
    </submittedName>
</protein>
<dbReference type="GO" id="GO:0019748">
    <property type="term" value="P:secondary metabolic process"/>
    <property type="evidence" value="ECO:0007669"/>
    <property type="project" value="TreeGrafter"/>
</dbReference>
<accession>A0A6J5YIZ8</accession>
<dbReference type="SUPFAM" id="SSF51556">
    <property type="entry name" value="Metallo-dependent hydrolases"/>
    <property type="match status" value="1"/>
</dbReference>
<proteinExistence type="predicted"/>
<dbReference type="InterPro" id="IPR032466">
    <property type="entry name" value="Metal_Hydrolase"/>
</dbReference>
<organism evidence="3">
    <name type="scientific">freshwater metagenome</name>
    <dbReference type="NCBI Taxonomy" id="449393"/>
    <lineage>
        <taxon>unclassified sequences</taxon>
        <taxon>metagenomes</taxon>
        <taxon>ecological metagenomes</taxon>
    </lineage>
</organism>
<dbReference type="GO" id="GO:0005737">
    <property type="term" value="C:cytoplasm"/>
    <property type="evidence" value="ECO:0007669"/>
    <property type="project" value="TreeGrafter"/>
</dbReference>
<dbReference type="InterPro" id="IPR032465">
    <property type="entry name" value="ACMSD"/>
</dbReference>
<name>A0A6J5YIZ8_9ZZZZ</name>
<dbReference type="GO" id="GO:0016831">
    <property type="term" value="F:carboxy-lyase activity"/>
    <property type="evidence" value="ECO:0007669"/>
    <property type="project" value="InterPro"/>
</dbReference>